<feature type="compositionally biased region" description="Basic and acidic residues" evidence="1">
    <location>
        <begin position="741"/>
        <end position="754"/>
    </location>
</feature>
<evidence type="ECO:0000256" key="1">
    <source>
        <dbReference type="SAM" id="MobiDB-lite"/>
    </source>
</evidence>
<feature type="compositionally biased region" description="Basic residues" evidence="1">
    <location>
        <begin position="755"/>
        <end position="766"/>
    </location>
</feature>
<name>A0AA38RSK0_9PEZI</name>
<evidence type="ECO:0000259" key="2">
    <source>
        <dbReference type="Pfam" id="PF20222"/>
    </source>
</evidence>
<feature type="domain" description="Transcription factor tau subunit sfc3/Tfc3 C-terminal" evidence="2">
    <location>
        <begin position="798"/>
        <end position="1211"/>
    </location>
</feature>
<accession>A0AA38RSK0</accession>
<dbReference type="InterPro" id="IPR046488">
    <property type="entry name" value="Sfc3/Tfc3_C"/>
</dbReference>
<feature type="compositionally biased region" description="Basic and acidic residues" evidence="1">
    <location>
        <begin position="129"/>
        <end position="149"/>
    </location>
</feature>
<protein>
    <submittedName>
        <fullName evidence="3">Transcription factor tau subunit sfc3</fullName>
    </submittedName>
</protein>
<keyword evidence="4" id="KW-1185">Reference proteome</keyword>
<dbReference type="Pfam" id="PF20222">
    <property type="entry name" value="DUF6581"/>
    <property type="match status" value="1"/>
</dbReference>
<reference evidence="3" key="1">
    <citation type="submission" date="2022-07" db="EMBL/GenBank/DDBJ databases">
        <title>Fungi with potential for degradation of polypropylene.</title>
        <authorList>
            <person name="Gostincar C."/>
        </authorList>
    </citation>
    <scope>NUCLEOTIDE SEQUENCE</scope>
    <source>
        <strain evidence="3">EXF-13287</strain>
    </source>
</reference>
<feature type="region of interest" description="Disordered" evidence="1">
    <location>
        <begin position="111"/>
        <end position="163"/>
    </location>
</feature>
<feature type="compositionally biased region" description="Basic and acidic residues" evidence="1">
    <location>
        <begin position="403"/>
        <end position="413"/>
    </location>
</feature>
<proteinExistence type="predicted"/>
<feature type="compositionally biased region" description="Polar residues" evidence="1">
    <location>
        <begin position="47"/>
        <end position="60"/>
    </location>
</feature>
<feature type="region of interest" description="Disordered" evidence="1">
    <location>
        <begin position="1"/>
        <end position="60"/>
    </location>
</feature>
<organism evidence="3 4">
    <name type="scientific">Coniochaeta hoffmannii</name>
    <dbReference type="NCBI Taxonomy" id="91930"/>
    <lineage>
        <taxon>Eukaryota</taxon>
        <taxon>Fungi</taxon>
        <taxon>Dikarya</taxon>
        <taxon>Ascomycota</taxon>
        <taxon>Pezizomycotina</taxon>
        <taxon>Sordariomycetes</taxon>
        <taxon>Sordariomycetidae</taxon>
        <taxon>Coniochaetales</taxon>
        <taxon>Coniochaetaceae</taxon>
        <taxon>Coniochaeta</taxon>
    </lineage>
</organism>
<evidence type="ECO:0000313" key="4">
    <source>
        <dbReference type="Proteomes" id="UP001174691"/>
    </source>
</evidence>
<sequence length="1295" mass="144676">MPTHLGAAVDNAATAISPVKQPVTPTTPRSAAQMIPASKSPKAPVVQAQSSDTLPQSYVSQSVVQEAETVINAGPEETTLQQPSLHTLEKPNAQTTQLRPLENVSQADEDGGALQGISTVPGVPATPVKTKESSKRRPLPDKPTKRAQDQTDTGPTPFKPANHYAHLSTDSKIRTAQALDIVEYLLRNNGGIFPGDKALFYAVLRIYLKAFSGQMPPSFSNLKHAIRRLAAKGKAREIVHAFRAPNGKYVTSSMLLATEMDPNSLVPTVVKRKIQDAYPGVFIPPAFSPSKEELRLLEEFDGEPAEAEETPKATGKFRLRRDNTEVEIMNAPYYQENPLEVGGQYLSAAGGQATPVSSLGVDEASKKRRKRASTLSAADQASGRSAKKQKTLGSKLLGLPPTRKIDEEAAREATDDEMGGMGPPTPEPEGAGPELSTVDSTPVASAIKAYGLLPPPRTGPKKRRPVDTLVKLPREVGCAQNPGLTSLPHFFFANQYNEYWSQHVHSMSLTFLDPNTRLDDYHVTSWFKDLENSVALVDDTSSIATDEETMSLTEQEEPARVEGFSFVPLVFLKEYSRGVWPKNPPMELFEKSIQMQGWNPSPQDVLRQLLPADIEEMASWNKRKRARMDLCVDAAFAEFDELIDRCEGWELSSKGTEMMLFSTLAPEYRFINASPPVSICQTKAVVPVWDDENQFTLETFPYKLATTLAGDEDEEPPHKKPKLDLLRRKPRGRPPGKKASPKKDRAGDAHEPKEKKRMGRKPKRIRLPALEAEREHTAYPQSAEEYMDIHHGAERTPEWNSEHTQLAAFVCVTTLLGGVAKSVDWGIMMRLFPDMSLSHLRKFFGEMNKDRKSTIIDLTEKFQKAFLEAYEKGELPPLDYDNVLAYDWKALTLWTRGLAGDESTLPPSYAELEKRDMVVSDRAHQPRDWRETFWLPARSLYNRYQDSSSQAFATVIDPEPGVEDEDDNLRVAMSWVRALCVTAPHPPEIVSDKWETFKGLPRATISDLIDKSIRILQEKLVITKDKNLIVMRLNDRVVKALGKAAQDQKFAEAARFKRRLDKAFRKGKTRYRIPYTADDDGLTMALLNLQAHGRVRVETDNKDVPLGYEPFNYETRKFDRKYHHFRLWAVPTERYLYSTLPEDYDGEENDELAVLLSNIQATSPPVEGSQGELPLWVDFFGKVDEARWRKCLGAVLFMLSTRGPMRADAIADQLKCFVPFEVQMVLDWADGLGLLEQMTPEAPKCVTEWWWLAVGAQRRRAEGASGTKKKGKWVERAGTAGDGGLGEGSPAKSRT</sequence>
<feature type="region of interest" description="Disordered" evidence="1">
    <location>
        <begin position="708"/>
        <end position="766"/>
    </location>
</feature>
<feature type="region of interest" description="Disordered" evidence="1">
    <location>
        <begin position="352"/>
        <end position="438"/>
    </location>
</feature>
<feature type="region of interest" description="Disordered" evidence="1">
    <location>
        <begin position="1260"/>
        <end position="1295"/>
    </location>
</feature>
<feature type="compositionally biased region" description="Basic residues" evidence="1">
    <location>
        <begin position="728"/>
        <end position="740"/>
    </location>
</feature>
<dbReference type="EMBL" id="JANBVN010000052">
    <property type="protein sequence ID" value="KAJ9155983.1"/>
    <property type="molecule type" value="Genomic_DNA"/>
</dbReference>
<dbReference type="Proteomes" id="UP001174691">
    <property type="component" value="Unassembled WGS sequence"/>
</dbReference>
<feature type="compositionally biased region" description="Basic and acidic residues" evidence="1">
    <location>
        <begin position="716"/>
        <end position="727"/>
    </location>
</feature>
<evidence type="ECO:0000313" key="3">
    <source>
        <dbReference type="EMBL" id="KAJ9155983.1"/>
    </source>
</evidence>
<feature type="compositionally biased region" description="Polar residues" evidence="1">
    <location>
        <begin position="373"/>
        <end position="383"/>
    </location>
</feature>
<gene>
    <name evidence="3" type="ORF">NKR19_g4262</name>
</gene>
<comment type="caution">
    <text evidence="3">The sequence shown here is derived from an EMBL/GenBank/DDBJ whole genome shotgun (WGS) entry which is preliminary data.</text>
</comment>